<dbReference type="PROSITE" id="PS51186">
    <property type="entry name" value="GNAT"/>
    <property type="match status" value="1"/>
</dbReference>
<evidence type="ECO:0000313" key="2">
    <source>
        <dbReference type="EMBL" id="BDX01888.1"/>
    </source>
</evidence>
<protein>
    <submittedName>
        <fullName evidence="2">N-acetyltransferase</fullName>
    </submittedName>
</protein>
<dbReference type="PANTHER" id="PTHR43415:SF3">
    <property type="entry name" value="GNAT-FAMILY ACETYLTRANSFERASE"/>
    <property type="match status" value="1"/>
</dbReference>
<dbReference type="Pfam" id="PF13302">
    <property type="entry name" value="Acetyltransf_3"/>
    <property type="match status" value="1"/>
</dbReference>
<name>A0ABM8FCV5_9GAMM</name>
<dbReference type="PANTHER" id="PTHR43415">
    <property type="entry name" value="SPERMIDINE N(1)-ACETYLTRANSFERASE"/>
    <property type="match status" value="1"/>
</dbReference>
<sequence length="152" mass="17185">MADKVCLRPATMADAEKLLSWRNDPETRMASHHMDQITLEEHLVWLENSLRHPEVRRLWVAEMNGEAVGTCRADRVADAWELSWTVAPDSRGKGIAQKMLSTIIGYFKDPLLAEIKVGNIASIKASERAGFVFDKEDHGVLYYVFPRSKTTA</sequence>
<evidence type="ECO:0000259" key="1">
    <source>
        <dbReference type="PROSITE" id="PS51186"/>
    </source>
</evidence>
<dbReference type="CDD" id="cd04301">
    <property type="entry name" value="NAT_SF"/>
    <property type="match status" value="1"/>
</dbReference>
<dbReference type="EMBL" id="AP027271">
    <property type="protein sequence ID" value="BDX01888.1"/>
    <property type="molecule type" value="Genomic_DNA"/>
</dbReference>
<dbReference type="RefSeq" id="WP_338265310.1">
    <property type="nucleotide sequence ID" value="NZ_AP027271.1"/>
</dbReference>
<proteinExistence type="predicted"/>
<dbReference type="InterPro" id="IPR016181">
    <property type="entry name" value="Acyl_CoA_acyltransferase"/>
</dbReference>
<keyword evidence="3" id="KW-1185">Reference proteome</keyword>
<dbReference type="Proteomes" id="UP001307608">
    <property type="component" value="Chromosome"/>
</dbReference>
<gene>
    <name evidence="2" type="ORF">MACH16_06360</name>
</gene>
<feature type="domain" description="N-acetyltransferase" evidence="1">
    <location>
        <begin position="5"/>
        <end position="148"/>
    </location>
</feature>
<accession>A0ABM8FCV5</accession>
<organism evidence="2 3">
    <name type="scientific">Marinomonas pontica</name>
    <dbReference type="NCBI Taxonomy" id="264739"/>
    <lineage>
        <taxon>Bacteria</taxon>
        <taxon>Pseudomonadati</taxon>
        <taxon>Pseudomonadota</taxon>
        <taxon>Gammaproteobacteria</taxon>
        <taxon>Oceanospirillales</taxon>
        <taxon>Oceanospirillaceae</taxon>
        <taxon>Marinomonas</taxon>
    </lineage>
</organism>
<dbReference type="Gene3D" id="3.40.630.30">
    <property type="match status" value="1"/>
</dbReference>
<reference evidence="2 3" key="1">
    <citation type="submission" date="2023-01" db="EMBL/GenBank/DDBJ databases">
        <title>Complete genome sequence of Marinomonas pontica strain 200518_36.</title>
        <authorList>
            <person name="Ueki S."/>
            <person name="Gajardo G."/>
            <person name="Maruyama F."/>
        </authorList>
    </citation>
    <scope>NUCLEOTIDE SEQUENCE [LARGE SCALE GENOMIC DNA]</scope>
    <source>
        <strain evidence="2 3">200518_36</strain>
    </source>
</reference>
<evidence type="ECO:0000313" key="3">
    <source>
        <dbReference type="Proteomes" id="UP001307608"/>
    </source>
</evidence>
<dbReference type="InterPro" id="IPR000182">
    <property type="entry name" value="GNAT_dom"/>
</dbReference>
<dbReference type="SUPFAM" id="SSF55729">
    <property type="entry name" value="Acyl-CoA N-acyltransferases (Nat)"/>
    <property type="match status" value="1"/>
</dbReference>